<dbReference type="Pfam" id="PF02759">
    <property type="entry name" value="RUN"/>
    <property type="match status" value="1"/>
</dbReference>
<proteinExistence type="predicted"/>
<dbReference type="InterPro" id="IPR001452">
    <property type="entry name" value="SH3_domain"/>
</dbReference>
<sequence length="1352" mass="149051">MRSVLPNGSLFNHVQETVEEENNCVQLRRELLVSGSIMRLGVGRGMTTVEELSVSPASDCNSNNVDASYASTTSDVEFIQDNCDYQWFPDCGYREVQHRSVLSSCYDYDEMARDLDSQLAQVDMEDYSAQDILSTLPAICGTEVQNEHRGEMFASVSGSLMVKFEFDSSISPHTSSQDESSMSLCQSEPLFSPVKEVPLFPTNYSVDSLDCDDQDHLIVTCQANKHNYTIAFHGSTVIEDGSDFTDGESLTSLENPPKKNDMAVSDAGTTTWSKLRRVPAVQPRQRSKTISLPDLAPPAAKLSSSLALGRCMKLYDIQNSGSSTSESFSGGSENRTCPNKQGNFSLLKMFIAQRSCMEQNHNNDKSKVKCKVPRNTNEIGSMTDTAWMEDLSACYEDSLVKDNTSSGGGGNDIESPSVERLSSKSVSICSCSMSSSAANRFNVNNNNSFERQIQKHNVKVGTAGSELSEPTSSSDQTANTKLVVNERKCPIHCVDRSMQTSSLLPASSSNGAPSDVNAKESSASSKGNSKKPVYVLYPNYTLPDLGFLKKHCLDLDRVLLAPFKFTGNSPQSPPSTNAPYRTVTKHDMDMLRQKGVSHVLDWSSLTPLLPQEYWHLLNELPQIRQHSAARFDHSRPQFCVTPTTSKELPTFTDLKSTNVNSSTGSSGTTGTGPSSGYRGSSTLLSESGSNPSNPLYVYNYGTDEKIKRQRKTSCEVPENKRYSMFEFGSLEDVLDQGVNQGASDKVKKRKSFPNPKDPSMEKEMWDDWWKDTKQRPNSPPSTHAHRLDQLIELSGHDQWMPQDIDTLRDQVSKFLSEVGKKCVSFAHHEGDQQLTPPNSPTAQKNYQGKSIGLELRPIIDQTENKKTLVDGIAEAVDKVVNYNEENVSQVVLDSLCPALYAFLSDGLKQQLETPFGPISNSVWQVVEASAQQSPMTRGLHDLVVKINSEDVLSEGLIKFNAFVFGLLNVKGLDAWVSYVRTRESILTKHYTDASVLLSASKGQAKSRSLTDQLINTLKPLCQCDFNLDLLFETRLLHESLLQLTRVPLSPSQQNSDLSTSNSILRKIVQSLRSGGFGHSPEQSQSSDYQLSRSPRPRSCVDALAGSDVASAAKKRWSGVHMGSRLVNAFDRLQHQDEEFPDSLEPDVKSSSDENTDKDAEAVEKDSVRGGKFRSLQKKWEMLSGREAPDMSPVKSSGQPRSKIPRPVTSPVRPQSRLPTLIKDPPDARKRNAQIPVVRSRTADARLTRTSRADAPPEKVVTSRPSSLPYRPPSSAKVQRRAASSSTVRGGKPAANSSSGRTVVTLTHRLPKDSGHLAFNEGERLRLVLEVDDTWLLCCRGDQKGLVPRSSVI</sequence>
<dbReference type="EMBL" id="CADCXU010025654">
    <property type="protein sequence ID" value="CAB0012857.1"/>
    <property type="molecule type" value="Genomic_DNA"/>
</dbReference>
<dbReference type="PANTHER" id="PTHR15591">
    <property type="entry name" value="RUN AND SH3 DOMAIN CONTAINING"/>
    <property type="match status" value="1"/>
</dbReference>
<dbReference type="InterPro" id="IPR037213">
    <property type="entry name" value="Run_dom_sf"/>
</dbReference>
<evidence type="ECO:0000313" key="7">
    <source>
        <dbReference type="Proteomes" id="UP000479000"/>
    </source>
</evidence>
<feature type="domain" description="RUN" evidence="5">
    <location>
        <begin position="886"/>
        <end position="1032"/>
    </location>
</feature>
<accession>A0A6H5H5P8</accession>
<dbReference type="Gene3D" id="1.20.58.900">
    <property type="match status" value="1"/>
</dbReference>
<evidence type="ECO:0000259" key="4">
    <source>
        <dbReference type="PROSITE" id="PS50002"/>
    </source>
</evidence>
<protein>
    <recommendedName>
        <fullName evidence="8">SH3 domain-containing protein</fullName>
    </recommendedName>
</protein>
<dbReference type="Gene3D" id="2.30.30.40">
    <property type="entry name" value="SH3 Domains"/>
    <property type="match status" value="1"/>
</dbReference>
<feature type="compositionally biased region" description="Polar residues" evidence="3">
    <location>
        <begin position="468"/>
        <end position="481"/>
    </location>
</feature>
<evidence type="ECO:0000256" key="2">
    <source>
        <dbReference type="PROSITE-ProRule" id="PRU00192"/>
    </source>
</evidence>
<keyword evidence="7" id="KW-1185">Reference proteome</keyword>
<feature type="region of interest" description="Disordered" evidence="3">
    <location>
        <begin position="649"/>
        <end position="696"/>
    </location>
</feature>
<dbReference type="PANTHER" id="PTHR15591:SF13">
    <property type="entry name" value="RUN DOMAIN-CONTAINING PROTEIN"/>
    <property type="match status" value="1"/>
</dbReference>
<gene>
    <name evidence="6" type="ORF">NTEN_LOCUS17551</name>
</gene>
<evidence type="ECO:0008006" key="8">
    <source>
        <dbReference type="Google" id="ProtNLM"/>
    </source>
</evidence>
<feature type="compositionally biased region" description="Polar residues" evidence="3">
    <location>
        <begin position="502"/>
        <end position="512"/>
    </location>
</feature>
<feature type="region of interest" description="Disordered" evidence="3">
    <location>
        <begin position="741"/>
        <end position="762"/>
    </location>
</feature>
<dbReference type="GO" id="GO:0031410">
    <property type="term" value="C:cytoplasmic vesicle"/>
    <property type="evidence" value="ECO:0007669"/>
    <property type="project" value="TreeGrafter"/>
</dbReference>
<dbReference type="InterPro" id="IPR047343">
    <property type="entry name" value="RUSC1_2"/>
</dbReference>
<dbReference type="InterPro" id="IPR004012">
    <property type="entry name" value="Run_dom"/>
</dbReference>
<reference evidence="6 7" key="1">
    <citation type="submission" date="2020-02" db="EMBL/GenBank/DDBJ databases">
        <authorList>
            <person name="Ferguson B K."/>
        </authorList>
    </citation>
    <scope>NUCLEOTIDE SEQUENCE [LARGE SCALE GENOMIC DNA]</scope>
</reference>
<dbReference type="PROSITE" id="PS50002">
    <property type="entry name" value="SH3"/>
    <property type="match status" value="1"/>
</dbReference>
<dbReference type="Proteomes" id="UP000479000">
    <property type="component" value="Unassembled WGS sequence"/>
</dbReference>
<feature type="compositionally biased region" description="Basic and acidic residues" evidence="3">
    <location>
        <begin position="1145"/>
        <end position="1168"/>
    </location>
</feature>
<feature type="region of interest" description="Disordered" evidence="3">
    <location>
        <begin position="1137"/>
        <end position="1301"/>
    </location>
</feature>
<feature type="compositionally biased region" description="Low complexity" evidence="3">
    <location>
        <begin position="1262"/>
        <end position="1274"/>
    </location>
</feature>
<dbReference type="InterPro" id="IPR036028">
    <property type="entry name" value="SH3-like_dom_sf"/>
</dbReference>
<dbReference type="CDD" id="cd17685">
    <property type="entry name" value="RUN_RUSC"/>
    <property type="match status" value="1"/>
</dbReference>
<feature type="region of interest" description="Disordered" evidence="3">
    <location>
        <begin position="1073"/>
        <end position="1096"/>
    </location>
</feature>
<feature type="compositionally biased region" description="Polar residues" evidence="3">
    <location>
        <begin position="683"/>
        <end position="693"/>
    </location>
</feature>
<dbReference type="SMART" id="SM00593">
    <property type="entry name" value="RUN"/>
    <property type="match status" value="1"/>
</dbReference>
<evidence type="ECO:0000259" key="5">
    <source>
        <dbReference type="PROSITE" id="PS50826"/>
    </source>
</evidence>
<feature type="compositionally biased region" description="Polar residues" evidence="3">
    <location>
        <begin position="1080"/>
        <end position="1092"/>
    </location>
</feature>
<feature type="compositionally biased region" description="Basic and acidic residues" evidence="3">
    <location>
        <begin position="1240"/>
        <end position="1256"/>
    </location>
</feature>
<evidence type="ECO:0000256" key="3">
    <source>
        <dbReference type="SAM" id="MobiDB-lite"/>
    </source>
</evidence>
<dbReference type="SUPFAM" id="SSF50044">
    <property type="entry name" value="SH3-domain"/>
    <property type="match status" value="1"/>
</dbReference>
<dbReference type="OrthoDB" id="9884296at2759"/>
<name>A0A6H5H5P8_9HEMI</name>
<evidence type="ECO:0000313" key="6">
    <source>
        <dbReference type="EMBL" id="CAB0012857.1"/>
    </source>
</evidence>
<evidence type="ECO:0000256" key="1">
    <source>
        <dbReference type="ARBA" id="ARBA00022443"/>
    </source>
</evidence>
<organism evidence="6 7">
    <name type="scientific">Nesidiocoris tenuis</name>
    <dbReference type="NCBI Taxonomy" id="355587"/>
    <lineage>
        <taxon>Eukaryota</taxon>
        <taxon>Metazoa</taxon>
        <taxon>Ecdysozoa</taxon>
        <taxon>Arthropoda</taxon>
        <taxon>Hexapoda</taxon>
        <taxon>Insecta</taxon>
        <taxon>Pterygota</taxon>
        <taxon>Neoptera</taxon>
        <taxon>Paraneoptera</taxon>
        <taxon>Hemiptera</taxon>
        <taxon>Heteroptera</taxon>
        <taxon>Panheteroptera</taxon>
        <taxon>Cimicomorpha</taxon>
        <taxon>Miridae</taxon>
        <taxon>Dicyphina</taxon>
        <taxon>Nesidiocoris</taxon>
    </lineage>
</organism>
<dbReference type="SUPFAM" id="SSF140741">
    <property type="entry name" value="RUN domain-like"/>
    <property type="match status" value="1"/>
</dbReference>
<dbReference type="PROSITE" id="PS50826">
    <property type="entry name" value="RUN"/>
    <property type="match status" value="1"/>
</dbReference>
<feature type="region of interest" description="Disordered" evidence="3">
    <location>
        <begin position="502"/>
        <end position="528"/>
    </location>
</feature>
<feature type="compositionally biased region" description="Low complexity" evidence="3">
    <location>
        <begin position="656"/>
        <end position="682"/>
    </location>
</feature>
<feature type="domain" description="SH3" evidence="4">
    <location>
        <begin position="1297"/>
        <end position="1352"/>
    </location>
</feature>
<keyword evidence="1 2" id="KW-0728">SH3 domain</keyword>
<feature type="region of interest" description="Disordered" evidence="3">
    <location>
        <begin position="462"/>
        <end position="481"/>
    </location>
</feature>